<proteinExistence type="inferred from homology"/>
<dbReference type="GO" id="GO:0005840">
    <property type="term" value="C:ribosome"/>
    <property type="evidence" value="ECO:0007669"/>
    <property type="project" value="UniProtKB-KW"/>
</dbReference>
<evidence type="ECO:0000256" key="4">
    <source>
        <dbReference type="ARBA" id="ARBA00022980"/>
    </source>
</evidence>
<keyword evidence="8" id="KW-1185">Reference proteome</keyword>
<comment type="subcellular location">
    <subcellularLocation>
        <location evidence="1">Mitochondrion</location>
    </subcellularLocation>
</comment>
<protein>
    <submittedName>
        <fullName evidence="7">Mitochondrial ribosomal protein S24</fullName>
    </submittedName>
</protein>
<gene>
    <name evidence="7" type="primary">MRPS24</name>
</gene>
<keyword evidence="4" id="KW-0689">Ribosomal protein</keyword>
<organism evidence="7 8">
    <name type="scientific">Chrysemys picta bellii</name>
    <name type="common">Western painted turtle</name>
    <name type="synonym">Emys bellii</name>
    <dbReference type="NCBI Taxonomy" id="8478"/>
    <lineage>
        <taxon>Eukaryota</taxon>
        <taxon>Metazoa</taxon>
        <taxon>Chordata</taxon>
        <taxon>Craniata</taxon>
        <taxon>Vertebrata</taxon>
        <taxon>Euteleostomi</taxon>
        <taxon>Archelosauria</taxon>
        <taxon>Testudinata</taxon>
        <taxon>Testudines</taxon>
        <taxon>Cryptodira</taxon>
        <taxon>Durocryptodira</taxon>
        <taxon>Testudinoidea</taxon>
        <taxon>Emydidae</taxon>
        <taxon>Chrysemys</taxon>
    </lineage>
</organism>
<dbReference type="Proteomes" id="UP000694380">
    <property type="component" value="Unplaced"/>
</dbReference>
<dbReference type="GeneTree" id="ENSGT00390000011179"/>
<dbReference type="Ensembl" id="ENSCPBT00000041417.1">
    <property type="protein sequence ID" value="ENSCPBP00000035311.1"/>
    <property type="gene ID" value="ENSCPBG00000024582.1"/>
</dbReference>
<dbReference type="InterPro" id="IPR026146">
    <property type="entry name" value="Ribosomal_uS3m"/>
</dbReference>
<evidence type="ECO:0000256" key="6">
    <source>
        <dbReference type="ARBA" id="ARBA00023274"/>
    </source>
</evidence>
<evidence type="ECO:0000313" key="8">
    <source>
        <dbReference type="Proteomes" id="UP000694380"/>
    </source>
</evidence>
<dbReference type="GO" id="GO:0005739">
    <property type="term" value="C:mitochondrion"/>
    <property type="evidence" value="ECO:0007669"/>
    <property type="project" value="UniProtKB-SubCell"/>
</dbReference>
<reference evidence="7" key="1">
    <citation type="submission" date="2025-08" db="UniProtKB">
        <authorList>
            <consortium name="Ensembl"/>
        </authorList>
    </citation>
    <scope>IDENTIFICATION</scope>
</reference>
<dbReference type="PANTHER" id="PTHR21244">
    <property type="entry name" value="MITOCHONDRIAL 28S RIBOSOMAL PROTEIN S24"/>
    <property type="match status" value="1"/>
</dbReference>
<evidence type="ECO:0000313" key="7">
    <source>
        <dbReference type="Ensembl" id="ENSCPBP00000035311.1"/>
    </source>
</evidence>
<keyword evidence="5" id="KW-0496">Mitochondrion</keyword>
<name>A0A8C3IJF1_CHRPI</name>
<keyword evidence="3" id="KW-0809">Transit peptide</keyword>
<dbReference type="AlphaFoldDB" id="A0A8C3IJF1"/>
<dbReference type="GO" id="GO:0006412">
    <property type="term" value="P:translation"/>
    <property type="evidence" value="ECO:0007669"/>
    <property type="project" value="TreeGrafter"/>
</dbReference>
<dbReference type="GO" id="GO:1990904">
    <property type="term" value="C:ribonucleoprotein complex"/>
    <property type="evidence" value="ECO:0007669"/>
    <property type="project" value="UniProtKB-KW"/>
</dbReference>
<evidence type="ECO:0000256" key="5">
    <source>
        <dbReference type="ARBA" id="ARBA00023128"/>
    </source>
</evidence>
<dbReference type="PANTHER" id="PTHR21244:SF1">
    <property type="entry name" value="SMALL RIBOSOMAL SUBUNIT PROTEIN US3M"/>
    <property type="match status" value="1"/>
</dbReference>
<accession>A0A8C3IJF1</accession>
<dbReference type="Pfam" id="PF14955">
    <property type="entry name" value="MRP-S24"/>
    <property type="match status" value="1"/>
</dbReference>
<evidence type="ECO:0000256" key="2">
    <source>
        <dbReference type="ARBA" id="ARBA00010761"/>
    </source>
</evidence>
<evidence type="ECO:0000256" key="3">
    <source>
        <dbReference type="ARBA" id="ARBA00022946"/>
    </source>
</evidence>
<sequence length="270" mass="30483">MAAPLWGRGLTAAPWNRGAFSWLLSCSRAIQTTAVCHKNRAARVRVGKGDKPVTYEQAHPPHYIAHRKGWLSLHTSNLDGESGAAERTVEDVFIRKFIYGTFHGCLANEIVLKRRANVLVVCAVFLQRLPPYKFYFLVGYTETLLSFFYKCPVRLEVQTVPEKEPREAAAASLTPRTHRAEITPDSRNPVPRWHPTALGSLQDVALILGTEPFKDPCPQAPCLVGSRYQAECPKDRSWGRFCSISSLMIWRMAWTAPSASLQMTLNWEEW</sequence>
<reference evidence="7" key="2">
    <citation type="submission" date="2025-09" db="UniProtKB">
        <authorList>
            <consortium name="Ensembl"/>
        </authorList>
    </citation>
    <scope>IDENTIFICATION</scope>
</reference>
<keyword evidence="6" id="KW-0687">Ribonucleoprotein</keyword>
<comment type="similarity">
    <text evidence="2">Belongs to the universal ribosomal protein uS3 family.</text>
</comment>
<evidence type="ECO:0000256" key="1">
    <source>
        <dbReference type="ARBA" id="ARBA00004173"/>
    </source>
</evidence>